<protein>
    <submittedName>
        <fullName evidence="4">Periplasmic protein</fullName>
    </submittedName>
</protein>
<reference evidence="5" key="1">
    <citation type="journal article" date="2019" name="Int. J. Syst. Evol. Microbiol.">
        <title>The Global Catalogue of Microorganisms (GCM) 10K type strain sequencing project: providing services to taxonomists for standard genome sequencing and annotation.</title>
        <authorList>
            <consortium name="The Broad Institute Genomics Platform"/>
            <consortium name="The Broad Institute Genome Sequencing Center for Infectious Disease"/>
            <person name="Wu L."/>
            <person name="Ma J."/>
        </authorList>
    </citation>
    <scope>NUCLEOTIDE SEQUENCE [LARGE SCALE GENOMIC DNA]</scope>
    <source>
        <strain evidence="5">CGMCC 1.10130</strain>
    </source>
</reference>
<name>A0A8J2XQD2_9GAMM</name>
<dbReference type="RefSeq" id="WP_087506159.1">
    <property type="nucleotide sequence ID" value="NZ_BMDX01000013.1"/>
</dbReference>
<evidence type="ECO:0000313" key="5">
    <source>
        <dbReference type="Proteomes" id="UP000619743"/>
    </source>
</evidence>
<keyword evidence="5" id="KW-1185">Reference proteome</keyword>
<comment type="subcellular location">
    <subcellularLocation>
        <location evidence="1">Secreted</location>
    </subcellularLocation>
</comment>
<comment type="caution">
    <text evidence="4">The sequence shown here is derived from an EMBL/GenBank/DDBJ whole genome shotgun (WGS) entry which is preliminary data.</text>
</comment>
<evidence type="ECO:0000256" key="1">
    <source>
        <dbReference type="ARBA" id="ARBA00004613"/>
    </source>
</evidence>
<dbReference type="PANTHER" id="PTHR10009">
    <property type="entry name" value="PROTEIN YELLOW-RELATED"/>
    <property type="match status" value="1"/>
</dbReference>
<dbReference type="PANTHER" id="PTHR10009:SF18">
    <property type="entry name" value="PROTEIN YELLOW-LIKE PROTEIN"/>
    <property type="match status" value="1"/>
</dbReference>
<dbReference type="SUPFAM" id="SSF63829">
    <property type="entry name" value="Calcium-dependent phosphotriesterase"/>
    <property type="match status" value="1"/>
</dbReference>
<dbReference type="GO" id="GO:0005576">
    <property type="term" value="C:extracellular region"/>
    <property type="evidence" value="ECO:0007669"/>
    <property type="project" value="UniProtKB-SubCell"/>
</dbReference>
<keyword evidence="3" id="KW-0732">Signal</keyword>
<dbReference type="Pfam" id="PF03022">
    <property type="entry name" value="MRJP"/>
    <property type="match status" value="1"/>
</dbReference>
<dbReference type="Proteomes" id="UP000619743">
    <property type="component" value="Unassembled WGS sequence"/>
</dbReference>
<dbReference type="Gene3D" id="2.120.10.30">
    <property type="entry name" value="TolB, C-terminal domain"/>
    <property type="match status" value="1"/>
</dbReference>
<dbReference type="InterPro" id="IPR011042">
    <property type="entry name" value="6-blade_b-propeller_TolB-like"/>
</dbReference>
<sequence>MTYRYLLVFALAMASYSVNGSQQLEIHRTLNGSMPPANIAVTADNRLFMSSHLGWGSTHRVVEVLPDGAYQAYPDYQFSPALGGVLGIVADRQGVLWFLDSIWGDKPLGRVIGWDTLNNRLFKVFHIAYPFINNEFILNDLAVDRSHGAIYISETAGQQTSAILVIDIDTGAIRRVLQGSQATVAEDKDLLVDGEVVKSNGTPVRVGVNPITIDEADQWLYFAPMSSSSVYRVETSHLVDDSLSPTELEKQVERYAAKPMSDGITIDSANNLYISDLAANAIGVITPDRQYQLLHQDSNLLSWIEGFANAGEYIYVSSNKLHDSPVFNNTGADNLDFFLLKFKPLAPAPHGR</sequence>
<feature type="signal peptide" evidence="3">
    <location>
        <begin position="1"/>
        <end position="20"/>
    </location>
</feature>
<evidence type="ECO:0000313" key="4">
    <source>
        <dbReference type="EMBL" id="GGA82406.1"/>
    </source>
</evidence>
<dbReference type="EMBL" id="BMDX01000013">
    <property type="protein sequence ID" value="GGA82406.1"/>
    <property type="molecule type" value="Genomic_DNA"/>
</dbReference>
<organism evidence="4 5">
    <name type="scientific">Neiella marina</name>
    <dbReference type="NCBI Taxonomy" id="508461"/>
    <lineage>
        <taxon>Bacteria</taxon>
        <taxon>Pseudomonadati</taxon>
        <taxon>Pseudomonadota</taxon>
        <taxon>Gammaproteobacteria</taxon>
        <taxon>Alteromonadales</taxon>
        <taxon>Echinimonadaceae</taxon>
        <taxon>Neiella</taxon>
    </lineage>
</organism>
<dbReference type="OrthoDB" id="9797664at2"/>
<dbReference type="AlphaFoldDB" id="A0A8J2XQD2"/>
<accession>A0A8J2XQD2</accession>
<gene>
    <name evidence="4" type="ORF">GCM10011369_25490</name>
</gene>
<proteinExistence type="predicted"/>
<dbReference type="InterPro" id="IPR017996">
    <property type="entry name" value="MRJP/yellow-related"/>
</dbReference>
<evidence type="ECO:0000256" key="3">
    <source>
        <dbReference type="SAM" id="SignalP"/>
    </source>
</evidence>
<feature type="chain" id="PRO_5035269549" evidence="3">
    <location>
        <begin position="21"/>
        <end position="352"/>
    </location>
</feature>
<evidence type="ECO:0000256" key="2">
    <source>
        <dbReference type="ARBA" id="ARBA00022525"/>
    </source>
</evidence>
<keyword evidence="2" id="KW-0964">Secreted</keyword>